<accession>A0A0F9Q5M2</accession>
<evidence type="ECO:0000313" key="1">
    <source>
        <dbReference type="EMBL" id="KKN08536.1"/>
    </source>
</evidence>
<dbReference type="EMBL" id="LAZR01004444">
    <property type="protein sequence ID" value="KKN08536.1"/>
    <property type="molecule type" value="Genomic_DNA"/>
</dbReference>
<proteinExistence type="predicted"/>
<sequence length="283" mass="33406">MFRINKYISLELQQGKTHILLGGSKCLICKAIFANINRRSNVLKFDSIDGIFEDENNRTIIPISSEEEFWVHCSNLQAWAENNYNTTLLHSNIAFPLLEELVWLGDPIAKRVFKEEIIKRLTAGFFPTVIYLLRCGHLDTFTEEEVETLLVEIRKESYSLDKRFLDFVFDRDDDEFPPIEWLRINEIIFLCEHPKINLLELLIKFEQPYIENYSDWISKFFGKLIKKKPRFLKNKIEILREKGVLPIPVERECLGNNKTTLDYSGMNDISIMLYNMYKSLVDY</sequence>
<name>A0A0F9Q5M2_9ZZZZ</name>
<comment type="caution">
    <text evidence="1">The sequence shown here is derived from an EMBL/GenBank/DDBJ whole genome shotgun (WGS) entry which is preliminary data.</text>
</comment>
<organism evidence="1">
    <name type="scientific">marine sediment metagenome</name>
    <dbReference type="NCBI Taxonomy" id="412755"/>
    <lineage>
        <taxon>unclassified sequences</taxon>
        <taxon>metagenomes</taxon>
        <taxon>ecological metagenomes</taxon>
    </lineage>
</organism>
<protein>
    <submittedName>
        <fullName evidence="1">Uncharacterized protein</fullName>
    </submittedName>
</protein>
<reference evidence="1" key="1">
    <citation type="journal article" date="2015" name="Nature">
        <title>Complex archaea that bridge the gap between prokaryotes and eukaryotes.</title>
        <authorList>
            <person name="Spang A."/>
            <person name="Saw J.H."/>
            <person name="Jorgensen S.L."/>
            <person name="Zaremba-Niedzwiedzka K."/>
            <person name="Martijn J."/>
            <person name="Lind A.E."/>
            <person name="van Eijk R."/>
            <person name="Schleper C."/>
            <person name="Guy L."/>
            <person name="Ettema T.J."/>
        </authorList>
    </citation>
    <scope>NUCLEOTIDE SEQUENCE</scope>
</reference>
<gene>
    <name evidence="1" type="ORF">LCGC14_1055670</name>
</gene>
<dbReference type="AlphaFoldDB" id="A0A0F9Q5M2"/>